<evidence type="ECO:0000259" key="2">
    <source>
        <dbReference type="PROSITE" id="PS50891"/>
    </source>
</evidence>
<comment type="similarity">
    <text evidence="1">Belongs to the LOB domain-containing protein family.</text>
</comment>
<dbReference type="AlphaFoldDB" id="A0ABD3CBV1"/>
<dbReference type="Pfam" id="PF03195">
    <property type="entry name" value="LOB"/>
    <property type="match status" value="1"/>
</dbReference>
<keyword evidence="4" id="KW-1185">Reference proteome</keyword>
<protein>
    <recommendedName>
        <fullName evidence="2">LOB domain-containing protein</fullName>
    </recommendedName>
</protein>
<comment type="caution">
    <text evidence="3">The sequence shown here is derived from an EMBL/GenBank/DDBJ whole genome shotgun (WGS) entry which is preliminary data.</text>
</comment>
<proteinExistence type="inferred from homology"/>
<sequence length="112" mass="12843">MEPSYHACAACNYQRKKCAANCILRRHFPKGKTNVFNAVHKIFGVANVTKMLRAANSLADQDEIAKSLYWEALSWAKDPVRGPYGAHLQLEDEIRVLQERLLFLEKAERRPD</sequence>
<gene>
    <name evidence="3" type="ORF">CASFOL_028656</name>
</gene>
<dbReference type="EMBL" id="JAVIJP010000039">
    <property type="protein sequence ID" value="KAL3627293.1"/>
    <property type="molecule type" value="Genomic_DNA"/>
</dbReference>
<accession>A0ABD3CBV1</accession>
<dbReference type="InterPro" id="IPR004883">
    <property type="entry name" value="LOB"/>
</dbReference>
<evidence type="ECO:0000313" key="4">
    <source>
        <dbReference type="Proteomes" id="UP001632038"/>
    </source>
</evidence>
<dbReference type="Proteomes" id="UP001632038">
    <property type="component" value="Unassembled WGS sequence"/>
</dbReference>
<dbReference type="PROSITE" id="PS50891">
    <property type="entry name" value="LOB"/>
    <property type="match status" value="1"/>
</dbReference>
<dbReference type="PANTHER" id="PTHR31301:SF19">
    <property type="entry name" value="LOB DOMAIN-CONTAINING PROTEIN 2"/>
    <property type="match status" value="1"/>
</dbReference>
<feature type="domain" description="LOB" evidence="2">
    <location>
        <begin position="6"/>
        <end position="108"/>
    </location>
</feature>
<evidence type="ECO:0000256" key="1">
    <source>
        <dbReference type="ARBA" id="ARBA00005474"/>
    </source>
</evidence>
<dbReference type="PANTHER" id="PTHR31301">
    <property type="entry name" value="LOB DOMAIN-CONTAINING PROTEIN 4-RELATED"/>
    <property type="match status" value="1"/>
</dbReference>
<name>A0ABD3CBV1_9LAMI</name>
<evidence type="ECO:0000313" key="3">
    <source>
        <dbReference type="EMBL" id="KAL3627293.1"/>
    </source>
</evidence>
<reference evidence="4" key="1">
    <citation type="journal article" date="2024" name="IScience">
        <title>Strigolactones Initiate the Formation of Haustorium-like Structures in Castilleja.</title>
        <authorList>
            <person name="Buerger M."/>
            <person name="Peterson D."/>
            <person name="Chory J."/>
        </authorList>
    </citation>
    <scope>NUCLEOTIDE SEQUENCE [LARGE SCALE GENOMIC DNA]</scope>
</reference>
<organism evidence="3 4">
    <name type="scientific">Castilleja foliolosa</name>
    <dbReference type="NCBI Taxonomy" id="1961234"/>
    <lineage>
        <taxon>Eukaryota</taxon>
        <taxon>Viridiplantae</taxon>
        <taxon>Streptophyta</taxon>
        <taxon>Embryophyta</taxon>
        <taxon>Tracheophyta</taxon>
        <taxon>Spermatophyta</taxon>
        <taxon>Magnoliopsida</taxon>
        <taxon>eudicotyledons</taxon>
        <taxon>Gunneridae</taxon>
        <taxon>Pentapetalae</taxon>
        <taxon>asterids</taxon>
        <taxon>lamiids</taxon>
        <taxon>Lamiales</taxon>
        <taxon>Orobanchaceae</taxon>
        <taxon>Pedicularideae</taxon>
        <taxon>Castillejinae</taxon>
        <taxon>Castilleja</taxon>
    </lineage>
</organism>